<evidence type="ECO:0000259" key="1">
    <source>
        <dbReference type="Pfam" id="PF05598"/>
    </source>
</evidence>
<dbReference type="Pfam" id="PF13751">
    <property type="entry name" value="DDE_Tnp_1_6"/>
    <property type="match status" value="1"/>
</dbReference>
<feature type="domain" description="Transposase InsH N-terminal" evidence="1">
    <location>
        <begin position="16"/>
        <end position="111"/>
    </location>
</feature>
<sequence length="463" mass="52596">MMGRQTAPAKLFYDFDLESHIPADHLLRKVDRFLDLGDIRARLRPFYSHLGRPSIDPELVVRMLLIGYLTGIRSERRLCEEVHVNLAHRWFCRLGLDGRVPDHSTFSKYRHGKFRDSDLLRLVFEGVVARCIEEGLVGGAGFAVDASLILADVAKMNSSAQAEWDIDAIDTQKAPRAVREYLETLDDAAFGAATPVLPKFVSHADPASQWTAAQKRPAVFTYSDNYLIDTDNAVILDVEATRSIRQAEVGAARTMVDRVEQRFGLKPTWLTADTAYGSAETLDWVVRAKKIVPFIPVFDKSTRTDGTWSRSDFIWEPENDRYLCPEGHELLQYRRNYSDPSRGQPKEGRKKYRAQKSVCQACPSKLRCCPNADARFVTREEHEDVRDLARECVASEVYKKIAGPRRRKVEMLFAHLKRILGLGRLRLRGPCGAKDEFTLAAIAQNLRKLAKLRPQMTMMEVTV</sequence>
<protein>
    <submittedName>
        <fullName evidence="3">Transposase</fullName>
    </submittedName>
</protein>
<dbReference type="PANTHER" id="PTHR33408:SF2">
    <property type="entry name" value="TRANSPOSASE DDE DOMAIN-CONTAINING PROTEIN"/>
    <property type="match status" value="1"/>
</dbReference>
<dbReference type="NCBIfam" id="NF033551">
    <property type="entry name" value="transpos_IS1182"/>
    <property type="match status" value="1"/>
</dbReference>
<evidence type="ECO:0000313" key="3">
    <source>
        <dbReference type="EMBL" id="PZX11786.1"/>
    </source>
</evidence>
<feature type="domain" description="Transposase DDE" evidence="2">
    <location>
        <begin position="324"/>
        <end position="450"/>
    </location>
</feature>
<dbReference type="PANTHER" id="PTHR33408">
    <property type="entry name" value="TRANSPOSASE"/>
    <property type="match status" value="1"/>
</dbReference>
<dbReference type="InterPro" id="IPR047629">
    <property type="entry name" value="IS1182_transpos"/>
</dbReference>
<reference evidence="3 4" key="1">
    <citation type="submission" date="2018-06" db="EMBL/GenBank/DDBJ databases">
        <title>Genomic Encyclopedia of Archaeal and Bacterial Type Strains, Phase II (KMG-II): from individual species to whole genera.</title>
        <authorList>
            <person name="Goeker M."/>
        </authorList>
    </citation>
    <scope>NUCLEOTIDE SEQUENCE [LARGE SCALE GENOMIC DNA]</scope>
    <source>
        <strain evidence="3 4">DSM 22009</strain>
    </source>
</reference>
<organism evidence="3 4">
    <name type="scientific">Palleronia aestuarii</name>
    <dbReference type="NCBI Taxonomy" id="568105"/>
    <lineage>
        <taxon>Bacteria</taxon>
        <taxon>Pseudomonadati</taxon>
        <taxon>Pseudomonadota</taxon>
        <taxon>Alphaproteobacteria</taxon>
        <taxon>Rhodobacterales</taxon>
        <taxon>Roseobacteraceae</taxon>
        <taxon>Palleronia</taxon>
    </lineage>
</organism>
<dbReference type="RefSeq" id="WP_111538869.1">
    <property type="nucleotide sequence ID" value="NZ_QKZL01000029.1"/>
</dbReference>
<dbReference type="AlphaFoldDB" id="A0A2W7NF65"/>
<dbReference type="EMBL" id="QKZL01000029">
    <property type="protein sequence ID" value="PZX11786.1"/>
    <property type="molecule type" value="Genomic_DNA"/>
</dbReference>
<dbReference type="InterPro" id="IPR008490">
    <property type="entry name" value="Transposase_InsH_N"/>
</dbReference>
<dbReference type="Proteomes" id="UP000248916">
    <property type="component" value="Unassembled WGS sequence"/>
</dbReference>
<name>A0A2W7NF65_9RHOB</name>
<comment type="caution">
    <text evidence="3">The sequence shown here is derived from an EMBL/GenBank/DDBJ whole genome shotgun (WGS) entry which is preliminary data.</text>
</comment>
<dbReference type="InterPro" id="IPR025668">
    <property type="entry name" value="Tnp_DDE_dom"/>
</dbReference>
<evidence type="ECO:0000259" key="2">
    <source>
        <dbReference type="Pfam" id="PF13751"/>
    </source>
</evidence>
<dbReference type="Pfam" id="PF05598">
    <property type="entry name" value="DUF772"/>
    <property type="match status" value="1"/>
</dbReference>
<evidence type="ECO:0000313" key="4">
    <source>
        <dbReference type="Proteomes" id="UP000248916"/>
    </source>
</evidence>
<dbReference type="OrthoDB" id="9774608at2"/>
<keyword evidence="4" id="KW-1185">Reference proteome</keyword>
<proteinExistence type="predicted"/>
<gene>
    <name evidence="3" type="ORF">LX81_03863</name>
</gene>
<accession>A0A2W7NF65</accession>